<dbReference type="GO" id="GO:0033939">
    <property type="term" value="F:xylan alpha-1,2-glucuronosidase activity"/>
    <property type="evidence" value="ECO:0007669"/>
    <property type="project" value="UniProtKB-EC"/>
</dbReference>
<keyword evidence="13" id="KW-1185">Reference proteome</keyword>
<dbReference type="PANTHER" id="PTHR39207">
    <property type="entry name" value="ALPHA-GLUCURONIDASE A"/>
    <property type="match status" value="1"/>
</dbReference>
<evidence type="ECO:0000256" key="5">
    <source>
        <dbReference type="ARBA" id="ARBA00023295"/>
    </source>
</evidence>
<gene>
    <name evidence="12" type="ORF">FEM55_15005</name>
</gene>
<feature type="signal peptide" evidence="8">
    <location>
        <begin position="1"/>
        <end position="21"/>
    </location>
</feature>
<keyword evidence="3 7" id="KW-0378">Hydrolase</keyword>
<dbReference type="SUPFAM" id="SSF55545">
    <property type="entry name" value="beta-N-acetylhexosaminidase-like domain"/>
    <property type="match status" value="1"/>
</dbReference>
<comment type="catalytic activity">
    <reaction evidence="7">
        <text>Hydrolysis of (1-&gt;2)-alpha-D-(4-O-methyl)glucuronosyl links in the main chain of hardwood xylans.</text>
        <dbReference type="EC" id="3.2.1.131"/>
    </reaction>
</comment>
<dbReference type="GO" id="GO:0045493">
    <property type="term" value="P:xylan catabolic process"/>
    <property type="evidence" value="ECO:0007669"/>
    <property type="project" value="UniProtKB-KW"/>
</dbReference>
<keyword evidence="5 7" id="KW-0326">Glycosidase</keyword>
<dbReference type="EC" id="3.2.1.131" evidence="7"/>
<dbReference type="Pfam" id="PF07488">
    <property type="entry name" value="Glyco_hydro_67M"/>
    <property type="match status" value="1"/>
</dbReference>
<keyword evidence="2 7" id="KW-0858">Xylan degradation</keyword>
<dbReference type="OrthoDB" id="339499at2"/>
<evidence type="ECO:0000256" key="1">
    <source>
        <dbReference type="ARBA" id="ARBA00008833"/>
    </source>
</evidence>
<dbReference type="GO" id="GO:0046559">
    <property type="term" value="F:alpha-glucuronidase activity"/>
    <property type="evidence" value="ECO:0007669"/>
    <property type="project" value="InterPro"/>
</dbReference>
<dbReference type="InterPro" id="IPR011100">
    <property type="entry name" value="Glyco_hydro_67_cat"/>
</dbReference>
<accession>A0A5R9KCM3</accession>
<comment type="caution">
    <text evidence="12">The sequence shown here is derived from an EMBL/GenBank/DDBJ whole genome shotgun (WGS) entry which is preliminary data.</text>
</comment>
<protein>
    <recommendedName>
        <fullName evidence="7">Xylan alpha-1,2-glucuronidase</fullName>
        <ecNumber evidence="7">3.2.1.131</ecNumber>
    </recommendedName>
</protein>
<evidence type="ECO:0000256" key="3">
    <source>
        <dbReference type="ARBA" id="ARBA00022801"/>
    </source>
</evidence>
<evidence type="ECO:0000256" key="4">
    <source>
        <dbReference type="ARBA" id="ARBA00023277"/>
    </source>
</evidence>
<name>A0A5R9KCM3_9BACT</name>
<evidence type="ECO:0000313" key="12">
    <source>
        <dbReference type="EMBL" id="TLU92479.1"/>
    </source>
</evidence>
<keyword evidence="4 7" id="KW-0119">Carbohydrate metabolism</keyword>
<evidence type="ECO:0000259" key="9">
    <source>
        <dbReference type="Pfam" id="PF03648"/>
    </source>
</evidence>
<keyword evidence="6 7" id="KW-0624">Polysaccharide degradation</keyword>
<dbReference type="Pfam" id="PF03648">
    <property type="entry name" value="Glyco_hydro_67N"/>
    <property type="match status" value="1"/>
</dbReference>
<dbReference type="AlphaFoldDB" id="A0A5R9KCM3"/>
<dbReference type="SUPFAM" id="SSF51445">
    <property type="entry name" value="(Trans)glycosidases"/>
    <property type="match status" value="1"/>
</dbReference>
<dbReference type="Proteomes" id="UP000309788">
    <property type="component" value="Unassembled WGS sequence"/>
</dbReference>
<keyword evidence="8" id="KW-0732">Signal</keyword>
<dbReference type="Gene3D" id="3.30.379.10">
    <property type="entry name" value="Chitobiase/beta-hexosaminidase domain 2-like"/>
    <property type="match status" value="1"/>
</dbReference>
<proteinExistence type="inferred from homology"/>
<dbReference type="InterPro" id="IPR011099">
    <property type="entry name" value="Glyco_hydro_67_C"/>
</dbReference>
<reference evidence="12 13" key="1">
    <citation type="submission" date="2019-05" db="EMBL/GenBank/DDBJ databases">
        <authorList>
            <person name="Qu J.-H."/>
        </authorList>
    </citation>
    <scope>NUCLEOTIDE SEQUENCE [LARGE SCALE GENOMIC DNA]</scope>
    <source>
        <strain evidence="12 13">Z12</strain>
    </source>
</reference>
<evidence type="ECO:0000256" key="8">
    <source>
        <dbReference type="SAM" id="SignalP"/>
    </source>
</evidence>
<comment type="subunit">
    <text evidence="7">Homodimer.</text>
</comment>
<evidence type="ECO:0000259" key="10">
    <source>
        <dbReference type="Pfam" id="PF07477"/>
    </source>
</evidence>
<evidence type="ECO:0000256" key="7">
    <source>
        <dbReference type="RuleBase" id="RU361198"/>
    </source>
</evidence>
<dbReference type="PANTHER" id="PTHR39207:SF1">
    <property type="entry name" value="ALPHA-GLUCURONIDASE A"/>
    <property type="match status" value="1"/>
</dbReference>
<dbReference type="InterPro" id="IPR017853">
    <property type="entry name" value="GH"/>
</dbReference>
<dbReference type="InterPro" id="IPR005154">
    <property type="entry name" value="Glyco_hydro_67_aGlcAse_N"/>
</dbReference>
<evidence type="ECO:0000256" key="6">
    <source>
        <dbReference type="ARBA" id="ARBA00023326"/>
    </source>
</evidence>
<dbReference type="GO" id="GO:0005576">
    <property type="term" value="C:extracellular region"/>
    <property type="evidence" value="ECO:0007669"/>
    <property type="project" value="InterPro"/>
</dbReference>
<comment type="similarity">
    <text evidence="1 7">Belongs to the glycosyl hydrolase 67 family.</text>
</comment>
<dbReference type="Pfam" id="PF07477">
    <property type="entry name" value="Glyco_hydro_67C"/>
    <property type="match status" value="1"/>
</dbReference>
<dbReference type="EMBL" id="VCEI01000025">
    <property type="protein sequence ID" value="TLU92479.1"/>
    <property type="molecule type" value="Genomic_DNA"/>
</dbReference>
<evidence type="ECO:0000313" key="13">
    <source>
        <dbReference type="Proteomes" id="UP000309788"/>
    </source>
</evidence>
<feature type="domain" description="Glycosyl hydrolase family 67 C-terminal" evidence="10">
    <location>
        <begin position="466"/>
        <end position="688"/>
    </location>
</feature>
<feature type="domain" description="Alpha glucuronidase N-terminal" evidence="9">
    <location>
        <begin position="35"/>
        <end position="142"/>
    </location>
</feature>
<sequence length="710" mass="80048">MFKKILLTLFSFQLTCMATFASNPTAPEDDDGYRLWLRYEPVTNAAIKVEYLKYASFIANTEKGEITGSALKELQTGLKQLIGKRVPAITTAGSRTGGVVFSLKPATGDSAAKEGYQIQPVSGNIVISAQSERGILYGTFALLRHMQMQQPLKNLRISSTPKIRYRMLNHWDNTDGTIERGYAGGSIWKWYELPERVDPRYEDYARANASLGINGTVLNNVNASARFMSQEYIGKVAAIANVLRKYGIKTYLSVYFAAPKTLGGLAGSDPLDPNVRAWWADKVAEIYKTIPDFGGFLVKANSEGEPGPQDYGRTHADGANMLAAALKPYDGIVVWRAFVYKADPDADRFKAAYEEFVPLDGQFDPKVIVQVKNGPIDFQPREPFSPLFGNMPKTPLGMEFQITQEYLGFAAHAVYEAPLFKECLESDTWVNGQGSTVAKVIDGSLHGYERTLIAGVANTGSDRNWTGHPLAQANWYAFGRLAWDHQLSAEQIAAEWTQLTLTRQIKSREHIVKMMLRSREIYIGYNTPLGLSRPWMGVHFAPEPWQSRGARPDWTATYYHRADSAGLGFDRTTSGSNALSQYRPQVQAQWNDPDKTPLPYLLWFHHVSWNKKLGSGRTLWDELCHRLYSGADSVSWMQQQWELARNDLDTRVYADVAGRLKVQRREAIWWRDAWLLYLQTFSRQPVPASLTPPDRTLEEVKKSVNIYLMR</sequence>
<dbReference type="Gene3D" id="3.90.1330.10">
    <property type="entry name" value="Alpha-glucuronidase, C-terminal domain"/>
    <property type="match status" value="1"/>
</dbReference>
<dbReference type="InterPro" id="IPR037054">
    <property type="entry name" value="A-glucoronidase_C_sf"/>
</dbReference>
<feature type="chain" id="PRO_5024442217" description="Xylan alpha-1,2-glucuronidase" evidence="8">
    <location>
        <begin position="22"/>
        <end position="710"/>
    </location>
</feature>
<evidence type="ECO:0000256" key="2">
    <source>
        <dbReference type="ARBA" id="ARBA00022651"/>
    </source>
</evidence>
<dbReference type="InterPro" id="IPR029018">
    <property type="entry name" value="Hex-like_dom2"/>
</dbReference>
<feature type="domain" description="Glycosyl hydrolase family 67 catalytic" evidence="11">
    <location>
        <begin position="146"/>
        <end position="465"/>
    </location>
</feature>
<evidence type="ECO:0000259" key="11">
    <source>
        <dbReference type="Pfam" id="PF07488"/>
    </source>
</evidence>
<organism evidence="12 13">
    <name type="scientific">Dyadobacter sediminis</name>
    <dbReference type="NCBI Taxonomy" id="1493691"/>
    <lineage>
        <taxon>Bacteria</taxon>
        <taxon>Pseudomonadati</taxon>
        <taxon>Bacteroidota</taxon>
        <taxon>Cytophagia</taxon>
        <taxon>Cytophagales</taxon>
        <taxon>Spirosomataceae</taxon>
        <taxon>Dyadobacter</taxon>
    </lineage>
</organism>
<dbReference type="Gene3D" id="3.20.20.80">
    <property type="entry name" value="Glycosidases"/>
    <property type="match status" value="1"/>
</dbReference>